<dbReference type="NCBIfam" id="NF045515">
    <property type="entry name" value="Glp_gephyrin"/>
    <property type="match status" value="1"/>
</dbReference>
<evidence type="ECO:0000256" key="4">
    <source>
        <dbReference type="ARBA" id="ARBA00023150"/>
    </source>
</evidence>
<keyword evidence="9" id="KW-1185">Reference proteome</keyword>
<dbReference type="PANTHER" id="PTHR10192:SF5">
    <property type="entry name" value="GEPHYRIN"/>
    <property type="match status" value="1"/>
</dbReference>
<dbReference type="SMART" id="SM00852">
    <property type="entry name" value="MoCF_biosynth"/>
    <property type="match status" value="1"/>
</dbReference>
<dbReference type="InterPro" id="IPR005111">
    <property type="entry name" value="MoeA_C_domain_IV"/>
</dbReference>
<dbReference type="GO" id="GO:0005829">
    <property type="term" value="C:cytosol"/>
    <property type="evidence" value="ECO:0007669"/>
    <property type="project" value="TreeGrafter"/>
</dbReference>
<dbReference type="InterPro" id="IPR036688">
    <property type="entry name" value="MoeA_C_domain_IV_sf"/>
</dbReference>
<reference evidence="8 9" key="1">
    <citation type="journal article" date="2013" name="Antonie Van Leeuwenhoek">
        <title>Paracoccus zhejiangensis sp. nov., isolated from activated sludge in wastewater-treatment system.</title>
        <authorList>
            <person name="Wu Z.G."/>
            <person name="Zhang D.F."/>
            <person name="Liu Y.L."/>
            <person name="Wang F."/>
            <person name="Jiang X."/>
            <person name="Li C."/>
            <person name="Li S.P."/>
            <person name="Hong Q."/>
            <person name="Li W.J."/>
        </authorList>
    </citation>
    <scope>NUCLEOTIDE SEQUENCE [LARGE SCALE GENOMIC DNA]</scope>
    <source>
        <strain evidence="8 9">J6</strain>
        <plasmid evidence="9">Plasmid ppz02</plasmid>
    </source>
</reference>
<dbReference type="Gene3D" id="3.40.980.10">
    <property type="entry name" value="MoaB/Mog-like domain"/>
    <property type="match status" value="1"/>
</dbReference>
<keyword evidence="4 6" id="KW-0501">Molybdenum cofactor biosynthesis</keyword>
<evidence type="ECO:0000313" key="8">
    <source>
        <dbReference type="EMBL" id="AUH66797.1"/>
    </source>
</evidence>
<keyword evidence="6" id="KW-0479">Metal-binding</keyword>
<dbReference type="GO" id="GO:0006777">
    <property type="term" value="P:Mo-molybdopterin cofactor biosynthetic process"/>
    <property type="evidence" value="ECO:0007669"/>
    <property type="project" value="UniProtKB-UniRule"/>
</dbReference>
<dbReference type="Pfam" id="PF03454">
    <property type="entry name" value="MoeA_C"/>
    <property type="match status" value="1"/>
</dbReference>
<comment type="catalytic activity">
    <reaction evidence="5">
        <text>adenylyl-molybdopterin + molybdate = Mo-molybdopterin + AMP + H(+)</text>
        <dbReference type="Rhea" id="RHEA:35047"/>
        <dbReference type="ChEBI" id="CHEBI:15378"/>
        <dbReference type="ChEBI" id="CHEBI:36264"/>
        <dbReference type="ChEBI" id="CHEBI:62727"/>
        <dbReference type="ChEBI" id="CHEBI:71302"/>
        <dbReference type="ChEBI" id="CHEBI:456215"/>
        <dbReference type="EC" id="2.10.1.1"/>
    </reaction>
</comment>
<dbReference type="InterPro" id="IPR038987">
    <property type="entry name" value="MoeA-like"/>
</dbReference>
<dbReference type="SUPFAM" id="SSF53218">
    <property type="entry name" value="Molybdenum cofactor biosynthesis proteins"/>
    <property type="match status" value="1"/>
</dbReference>
<dbReference type="Gene3D" id="3.90.105.10">
    <property type="entry name" value="Molybdopterin biosynthesis moea protein, domain 2"/>
    <property type="match status" value="1"/>
</dbReference>
<evidence type="ECO:0000256" key="6">
    <source>
        <dbReference type="RuleBase" id="RU365090"/>
    </source>
</evidence>
<geneLocation type="plasmid" evidence="9">
    <name>ppz02</name>
</geneLocation>
<evidence type="ECO:0000256" key="1">
    <source>
        <dbReference type="ARBA" id="ARBA00002901"/>
    </source>
</evidence>
<dbReference type="RefSeq" id="WP_101754761.1">
    <property type="nucleotide sequence ID" value="NZ_CP025432.1"/>
</dbReference>
<dbReference type="InterPro" id="IPR036425">
    <property type="entry name" value="MoaB/Mog-like_dom_sf"/>
</dbReference>
<protein>
    <recommendedName>
        <fullName evidence="6">Molybdopterin molybdenumtransferase</fullName>
        <ecNumber evidence="6">2.10.1.1</ecNumber>
    </recommendedName>
</protein>
<dbReference type="CDD" id="cd00887">
    <property type="entry name" value="MoeA"/>
    <property type="match status" value="1"/>
</dbReference>
<comment type="pathway">
    <text evidence="2 6">Cofactor biosynthesis; molybdopterin biosynthesis.</text>
</comment>
<dbReference type="PANTHER" id="PTHR10192">
    <property type="entry name" value="MOLYBDOPTERIN BIOSYNTHESIS PROTEIN"/>
    <property type="match status" value="1"/>
</dbReference>
<dbReference type="UniPathway" id="UPA00344"/>
<dbReference type="InterPro" id="IPR036135">
    <property type="entry name" value="MoeA_linker/N_sf"/>
</dbReference>
<comment type="function">
    <text evidence="1 6">Catalyzes the insertion of molybdate into adenylated molybdopterin with the concomitant release of AMP.</text>
</comment>
<keyword evidence="6 8" id="KW-0808">Transferase</keyword>
<evidence type="ECO:0000259" key="7">
    <source>
        <dbReference type="SMART" id="SM00852"/>
    </source>
</evidence>
<evidence type="ECO:0000256" key="2">
    <source>
        <dbReference type="ARBA" id="ARBA00005046"/>
    </source>
</evidence>
<dbReference type="PROSITE" id="PS01079">
    <property type="entry name" value="MOCF_BIOSYNTHESIS_2"/>
    <property type="match status" value="1"/>
</dbReference>
<dbReference type="Gene3D" id="2.170.190.11">
    <property type="entry name" value="Molybdopterin biosynthesis moea protein, domain 3"/>
    <property type="match status" value="1"/>
</dbReference>
<gene>
    <name evidence="8" type="ORF">CX676_21095</name>
</gene>
<dbReference type="Proteomes" id="UP000234530">
    <property type="component" value="Plasmid pPZ02"/>
</dbReference>
<dbReference type="Gene3D" id="2.40.340.10">
    <property type="entry name" value="MoeA, C-terminal, domain IV"/>
    <property type="match status" value="1"/>
</dbReference>
<organism evidence="8 9">
    <name type="scientific">Paracoccus zhejiangensis</name>
    <dbReference type="NCBI Taxonomy" id="1077935"/>
    <lineage>
        <taxon>Bacteria</taxon>
        <taxon>Pseudomonadati</taxon>
        <taxon>Pseudomonadota</taxon>
        <taxon>Alphaproteobacteria</taxon>
        <taxon>Rhodobacterales</taxon>
        <taxon>Paracoccaceae</taxon>
        <taxon>Paracoccus</taxon>
    </lineage>
</organism>
<keyword evidence="6" id="KW-0500">Molybdenum</keyword>
<proteinExistence type="inferred from homology"/>
<dbReference type="Pfam" id="PF00994">
    <property type="entry name" value="MoCF_biosynth"/>
    <property type="match status" value="1"/>
</dbReference>
<dbReference type="EC" id="2.10.1.1" evidence="6"/>
<dbReference type="OrthoDB" id="9804758at2"/>
<keyword evidence="8" id="KW-0614">Plasmid</keyword>
<comment type="cofactor">
    <cofactor evidence="6">
        <name>Mg(2+)</name>
        <dbReference type="ChEBI" id="CHEBI:18420"/>
    </cofactor>
</comment>
<dbReference type="KEGG" id="pzh:CX676_21095"/>
<dbReference type="Pfam" id="PF03453">
    <property type="entry name" value="MoeA_N"/>
    <property type="match status" value="1"/>
</dbReference>
<dbReference type="AlphaFoldDB" id="A0A2H5F5I3"/>
<evidence type="ECO:0000313" key="9">
    <source>
        <dbReference type="Proteomes" id="UP000234530"/>
    </source>
</evidence>
<accession>A0A2H5F5I3</accession>
<sequence>MTILQPIGTSGCGCDRRDTAKALLSVDDALALIRDRTTAVTGTELLATDHALGRILADPVTALLPTPPFDNSAMDGYAVATSALTGQGPWDVPVAARIPAGQTAAPLSGLQASRIFTGAPIPVGADAVVMQEDVQRTGTTIRIDHRPPPGLNIRRAGSEMAAGALVLKKGRRLGTREIAVCAAAGAAQVRVRRPLRVALLVTGDEIRQAGADRSAAQIWDVNTPMLRAALMRPDIDLVAVETGLDSRDGLFLQIAELAEIADLLITTGGISVGEEDHVKPALTAMGADIIFSGVAIKPGKPVSFGQVRGALWLGLPGNPLSAFITWHLFGEALVRRMTGEIGHGVARRLVVISQDITRNPGRCEVRPAYCTGFDPHGREVVGFEPETHSSRVAGLSMASGLIYLPADADILPAGALVEFQPFCPN</sequence>
<dbReference type="SUPFAM" id="SSF63882">
    <property type="entry name" value="MoeA N-terminal region -like"/>
    <property type="match status" value="1"/>
</dbReference>
<dbReference type="InterPro" id="IPR008284">
    <property type="entry name" value="MoCF_biosynth_CS"/>
</dbReference>
<evidence type="ECO:0000256" key="5">
    <source>
        <dbReference type="ARBA" id="ARBA00047317"/>
    </source>
</evidence>
<dbReference type="InterPro" id="IPR001453">
    <property type="entry name" value="MoaB/Mog_dom"/>
</dbReference>
<dbReference type="GO" id="GO:0061599">
    <property type="term" value="F:molybdopterin molybdotransferase activity"/>
    <property type="evidence" value="ECO:0007669"/>
    <property type="project" value="UniProtKB-UniRule"/>
</dbReference>
<dbReference type="EMBL" id="CP025432">
    <property type="protein sequence ID" value="AUH66797.1"/>
    <property type="molecule type" value="Genomic_DNA"/>
</dbReference>
<name>A0A2H5F5I3_9RHOB</name>
<comment type="similarity">
    <text evidence="3 6">Belongs to the MoeA family.</text>
</comment>
<keyword evidence="6" id="KW-0460">Magnesium</keyword>
<evidence type="ECO:0000256" key="3">
    <source>
        <dbReference type="ARBA" id="ARBA00010763"/>
    </source>
</evidence>
<feature type="domain" description="MoaB/Mog" evidence="7">
    <location>
        <begin position="198"/>
        <end position="336"/>
    </location>
</feature>
<dbReference type="SUPFAM" id="SSF63867">
    <property type="entry name" value="MoeA C-terminal domain-like"/>
    <property type="match status" value="1"/>
</dbReference>
<dbReference type="InterPro" id="IPR005110">
    <property type="entry name" value="MoeA_linker/N"/>
</dbReference>
<dbReference type="GO" id="GO:0046872">
    <property type="term" value="F:metal ion binding"/>
    <property type="evidence" value="ECO:0007669"/>
    <property type="project" value="UniProtKB-UniRule"/>
</dbReference>